<reference evidence="2 3" key="1">
    <citation type="submission" date="2019-05" db="EMBL/GenBank/DDBJ databases">
        <title>Mikania micrantha, genome provides insights into the molecular mechanism of rapid growth.</title>
        <authorList>
            <person name="Liu B."/>
        </authorList>
    </citation>
    <scope>NUCLEOTIDE SEQUENCE [LARGE SCALE GENOMIC DNA]</scope>
    <source>
        <strain evidence="2">NLD-2019</strain>
        <tissue evidence="2">Leaf</tissue>
    </source>
</reference>
<dbReference type="InterPro" id="IPR057670">
    <property type="entry name" value="SH3_retrovirus"/>
</dbReference>
<dbReference type="Pfam" id="PF25597">
    <property type="entry name" value="SH3_retrovirus"/>
    <property type="match status" value="1"/>
</dbReference>
<gene>
    <name evidence="2" type="ORF">E3N88_37967</name>
</gene>
<dbReference type="InterPro" id="IPR012337">
    <property type="entry name" value="RNaseH-like_sf"/>
</dbReference>
<comment type="caution">
    <text evidence="2">The sequence shown here is derived from an EMBL/GenBank/DDBJ whole genome shotgun (WGS) entry which is preliminary data.</text>
</comment>
<organism evidence="2 3">
    <name type="scientific">Mikania micrantha</name>
    <name type="common">bitter vine</name>
    <dbReference type="NCBI Taxonomy" id="192012"/>
    <lineage>
        <taxon>Eukaryota</taxon>
        <taxon>Viridiplantae</taxon>
        <taxon>Streptophyta</taxon>
        <taxon>Embryophyta</taxon>
        <taxon>Tracheophyta</taxon>
        <taxon>Spermatophyta</taxon>
        <taxon>Magnoliopsida</taxon>
        <taxon>eudicotyledons</taxon>
        <taxon>Gunneridae</taxon>
        <taxon>Pentapetalae</taxon>
        <taxon>asterids</taxon>
        <taxon>campanulids</taxon>
        <taxon>Asterales</taxon>
        <taxon>Asteraceae</taxon>
        <taxon>Asteroideae</taxon>
        <taxon>Heliantheae alliance</taxon>
        <taxon>Eupatorieae</taxon>
        <taxon>Mikania</taxon>
    </lineage>
</organism>
<accession>A0A5N6LSY1</accession>
<dbReference type="Proteomes" id="UP000326396">
    <property type="component" value="Linkage Group LG8"/>
</dbReference>
<dbReference type="InterPro" id="IPR036397">
    <property type="entry name" value="RNaseH_sf"/>
</dbReference>
<dbReference type="GO" id="GO:0003676">
    <property type="term" value="F:nucleic acid binding"/>
    <property type="evidence" value="ECO:0007669"/>
    <property type="project" value="InterPro"/>
</dbReference>
<feature type="domain" description="Integrase catalytic" evidence="1">
    <location>
        <begin position="72"/>
        <end position="185"/>
    </location>
</feature>
<dbReference type="PANTHER" id="PTHR42648:SF28">
    <property type="entry name" value="TRANSPOSON-ENCODED PROTEIN WITH RIBONUCLEASE H-LIKE AND RETROVIRUS ZINC FINGER-LIKE DOMAINS"/>
    <property type="match status" value="1"/>
</dbReference>
<evidence type="ECO:0000313" key="2">
    <source>
        <dbReference type="EMBL" id="KAD2804590.1"/>
    </source>
</evidence>
<dbReference type="OrthoDB" id="1742115at2759"/>
<dbReference type="GO" id="GO:0015074">
    <property type="term" value="P:DNA integration"/>
    <property type="evidence" value="ECO:0007669"/>
    <property type="project" value="InterPro"/>
</dbReference>
<dbReference type="InterPro" id="IPR001584">
    <property type="entry name" value="Integrase_cat-core"/>
</dbReference>
<dbReference type="SUPFAM" id="SSF53098">
    <property type="entry name" value="Ribonuclease H-like"/>
    <property type="match status" value="1"/>
</dbReference>
<proteinExistence type="predicted"/>
<dbReference type="Gene3D" id="3.30.420.10">
    <property type="entry name" value="Ribonuclease H-like superfamily/Ribonuclease H"/>
    <property type="match status" value="1"/>
</dbReference>
<dbReference type="PROSITE" id="PS50994">
    <property type="entry name" value="INTEGRASE"/>
    <property type="match status" value="1"/>
</dbReference>
<dbReference type="PANTHER" id="PTHR42648">
    <property type="entry name" value="TRANSPOSASE, PUTATIVE-RELATED"/>
    <property type="match status" value="1"/>
</dbReference>
<keyword evidence="3" id="KW-1185">Reference proteome</keyword>
<name>A0A5N6LSY1_9ASTR</name>
<evidence type="ECO:0000259" key="1">
    <source>
        <dbReference type="PROSITE" id="PS50994"/>
    </source>
</evidence>
<sequence>MLILAAPIGSRNSDSSRCEVMMVVRASNVFLQSSKASRTSTMASMASFVCVLHVTEMILSCQRCQAHRLAWVSMAPSLRAGAPDEALHFPSVRIAYRGSSGSGVWSYSLKSKDQVFDVFKQFHALVERQTGKKLKCIRTDNGGEYIGPFDAYCIEKGIRHQKSPPKTPQLNGLVERMNRTLAERVKYRVWRGKYVSYNHLRVFGCKAFVHIPKDERSKLDVKTKPCIFLGYGQDEFGYRLYDPVSKKLVRSREVVFMEDQTLKDIEKVQTVPQYSDDLIDLDPPSTTF</sequence>
<evidence type="ECO:0000313" key="3">
    <source>
        <dbReference type="Proteomes" id="UP000326396"/>
    </source>
</evidence>
<dbReference type="InterPro" id="IPR039537">
    <property type="entry name" value="Retrotran_Ty1/copia-like"/>
</dbReference>
<dbReference type="AlphaFoldDB" id="A0A5N6LSY1"/>
<protein>
    <recommendedName>
        <fullName evidence="1">Integrase catalytic domain-containing protein</fullName>
    </recommendedName>
</protein>
<dbReference type="EMBL" id="SZYD01000018">
    <property type="protein sequence ID" value="KAD2804590.1"/>
    <property type="molecule type" value="Genomic_DNA"/>
</dbReference>